<evidence type="ECO:0000256" key="1">
    <source>
        <dbReference type="ARBA" id="ARBA00008007"/>
    </source>
</evidence>
<dbReference type="Pfam" id="PF00156">
    <property type="entry name" value="Pribosyltran"/>
    <property type="match status" value="1"/>
</dbReference>
<dbReference type="SUPFAM" id="SSF53271">
    <property type="entry name" value="PRTase-like"/>
    <property type="match status" value="1"/>
</dbReference>
<proteinExistence type="inferred from homology"/>
<evidence type="ECO:0000313" key="3">
    <source>
        <dbReference type="EMBL" id="HGW90997.1"/>
    </source>
</evidence>
<protein>
    <submittedName>
        <fullName evidence="3">ComF family protein</fullName>
    </submittedName>
</protein>
<dbReference type="Gene3D" id="3.40.50.2020">
    <property type="match status" value="1"/>
</dbReference>
<dbReference type="CDD" id="cd06223">
    <property type="entry name" value="PRTases_typeI"/>
    <property type="match status" value="1"/>
</dbReference>
<accession>A0A7C4U681</accession>
<organism evidence="3">
    <name type="scientific">candidate division WOR-3 bacterium</name>
    <dbReference type="NCBI Taxonomy" id="2052148"/>
    <lineage>
        <taxon>Bacteria</taxon>
        <taxon>Bacteria division WOR-3</taxon>
    </lineage>
</organism>
<name>A0A7C4U681_UNCW3</name>
<gene>
    <name evidence="3" type="ORF">ENV67_00445</name>
</gene>
<feature type="domain" description="Phosphoribosyltransferase" evidence="2">
    <location>
        <begin position="124"/>
        <end position="212"/>
    </location>
</feature>
<dbReference type="PANTHER" id="PTHR47505">
    <property type="entry name" value="DNA UTILIZATION PROTEIN YHGH"/>
    <property type="match status" value="1"/>
</dbReference>
<dbReference type="EMBL" id="DTHG01000005">
    <property type="protein sequence ID" value="HGW90997.1"/>
    <property type="molecule type" value="Genomic_DNA"/>
</dbReference>
<comment type="caution">
    <text evidence="3">The sequence shown here is derived from an EMBL/GenBank/DDBJ whole genome shotgun (WGS) entry which is preliminary data.</text>
</comment>
<dbReference type="InterPro" id="IPR000836">
    <property type="entry name" value="PRTase_dom"/>
</dbReference>
<dbReference type="InterPro" id="IPR051910">
    <property type="entry name" value="ComF/GntX_DNA_util-trans"/>
</dbReference>
<sequence length="215" mass="24791">MNIFKGIFDFFFPPLCHICDRRLSSKEIVVCERCFSKIIPASNHDKILKKLKYLDDIKGYGIYSFPLDEIIHLFKYYGRISLSKKLGMFLEIVYNTYYSREKIEFIVPVPLHPTRKRERGYNQSLLLSKELSNRIKIPVSLNLKRIRYTTTQTLLSEKDREKNIKNAFKSKGSFKGTILLIDDVSTTGHTLDDCARALKEAGAERVISLVVATAS</sequence>
<dbReference type="InterPro" id="IPR029057">
    <property type="entry name" value="PRTase-like"/>
</dbReference>
<reference evidence="3" key="1">
    <citation type="journal article" date="2020" name="mSystems">
        <title>Genome- and Community-Level Interaction Insights into Carbon Utilization and Element Cycling Functions of Hydrothermarchaeota in Hydrothermal Sediment.</title>
        <authorList>
            <person name="Zhou Z."/>
            <person name="Liu Y."/>
            <person name="Xu W."/>
            <person name="Pan J."/>
            <person name="Luo Z.H."/>
            <person name="Li M."/>
        </authorList>
    </citation>
    <scope>NUCLEOTIDE SEQUENCE [LARGE SCALE GENOMIC DNA]</scope>
    <source>
        <strain evidence="3">SpSt-780</strain>
    </source>
</reference>
<evidence type="ECO:0000259" key="2">
    <source>
        <dbReference type="Pfam" id="PF00156"/>
    </source>
</evidence>
<dbReference type="PANTHER" id="PTHR47505:SF1">
    <property type="entry name" value="DNA UTILIZATION PROTEIN YHGH"/>
    <property type="match status" value="1"/>
</dbReference>
<dbReference type="AlphaFoldDB" id="A0A7C4U681"/>
<comment type="similarity">
    <text evidence="1">Belongs to the ComF/GntX family.</text>
</comment>